<dbReference type="eggNOG" id="COG0671">
    <property type="taxonomic scope" value="Bacteria"/>
</dbReference>
<keyword evidence="1" id="KW-1133">Transmembrane helix</keyword>
<feature type="transmembrane region" description="Helical" evidence="1">
    <location>
        <begin position="169"/>
        <end position="186"/>
    </location>
</feature>
<comment type="caution">
    <text evidence="2">The sequence shown here is derived from an EMBL/GenBank/DDBJ whole genome shotgun (WGS) entry which is preliminary data.</text>
</comment>
<dbReference type="Proteomes" id="UP000005561">
    <property type="component" value="Unassembled WGS sequence"/>
</dbReference>
<evidence type="ECO:0000256" key="1">
    <source>
        <dbReference type="SAM" id="Phobius"/>
    </source>
</evidence>
<keyword evidence="3" id="KW-1185">Reference proteome</keyword>
<feature type="transmembrane region" description="Helical" evidence="1">
    <location>
        <begin position="192"/>
        <end position="210"/>
    </location>
</feature>
<feature type="transmembrane region" description="Helical" evidence="1">
    <location>
        <begin position="12"/>
        <end position="33"/>
    </location>
</feature>
<feature type="transmembrane region" description="Helical" evidence="1">
    <location>
        <begin position="140"/>
        <end position="162"/>
    </location>
</feature>
<feature type="transmembrane region" description="Helical" evidence="1">
    <location>
        <begin position="57"/>
        <end position="79"/>
    </location>
</feature>
<dbReference type="RefSeq" id="WP_006860600.1">
    <property type="nucleotide sequence ID" value="NZ_ACCL02000003.1"/>
</dbReference>
<evidence type="ECO:0000313" key="3">
    <source>
        <dbReference type="Proteomes" id="UP000005561"/>
    </source>
</evidence>
<proteinExistence type="predicted"/>
<dbReference type="STRING" id="168384.SAMN05660368_01284"/>
<evidence type="ECO:0000313" key="2">
    <source>
        <dbReference type="EMBL" id="EET62139.1"/>
    </source>
</evidence>
<dbReference type="EMBL" id="ACCL02000003">
    <property type="protein sequence ID" value="EET62139.1"/>
    <property type="molecule type" value="Genomic_DNA"/>
</dbReference>
<evidence type="ECO:0008006" key="4">
    <source>
        <dbReference type="Google" id="ProtNLM"/>
    </source>
</evidence>
<protein>
    <recommendedName>
        <fullName evidence="4">Phosphatidic acid phosphatase type 2/haloperoxidase domain-containing protein</fullName>
    </recommendedName>
</protein>
<reference evidence="2" key="1">
    <citation type="submission" date="2009-07" db="EMBL/GenBank/DDBJ databases">
        <authorList>
            <person name="Weinstock G."/>
            <person name="Sodergren E."/>
            <person name="Clifton S."/>
            <person name="Fulton L."/>
            <person name="Fulton B."/>
            <person name="Courtney L."/>
            <person name="Fronick C."/>
            <person name="Harrison M."/>
            <person name="Strong C."/>
            <person name="Farmer C."/>
            <person name="Delahaunty K."/>
            <person name="Markovic C."/>
            <person name="Hall O."/>
            <person name="Minx P."/>
            <person name="Tomlinson C."/>
            <person name="Mitreva M."/>
            <person name="Nelson J."/>
            <person name="Hou S."/>
            <person name="Wollam A."/>
            <person name="Pepin K.H."/>
            <person name="Johnson M."/>
            <person name="Bhonagiri V."/>
            <person name="Nash W.E."/>
            <person name="Warren W."/>
            <person name="Chinwalla A."/>
            <person name="Mardis E.R."/>
            <person name="Wilson R.K."/>
        </authorList>
    </citation>
    <scope>NUCLEOTIDE SEQUENCE [LARGE SCALE GENOMIC DNA]</scope>
    <source>
        <strain evidence="2">DSM 14469</strain>
    </source>
</reference>
<feature type="transmembrane region" description="Helical" evidence="1">
    <location>
        <begin position="86"/>
        <end position="107"/>
    </location>
</feature>
<accession>C6LB08</accession>
<dbReference type="AlphaFoldDB" id="C6LB08"/>
<keyword evidence="1" id="KW-0812">Transmembrane</keyword>
<sequence>MTLKSGKKLWNKYRHFVPVILYLLFYLAVFAYVENRPVHNMHMLVSKWDRLIPFCEYFIVPYFMWFGYVAAAVLYFAFVEKDRSQYWALITNLGIGMTLFLIISLVYPNGHTLRPTYLRRDNIFMDMVRFLWTIDTPTNVLPSIHVFNSVAVHIAVAGCPALREKHPQIVRGSLLLCISIVAATMFLKQHTVIDVISALGLNIVCYYFIYQPSLSRREVSDHVRGRLQ</sequence>
<gene>
    <name evidence="2" type="ORF">BRYFOR_05803</name>
</gene>
<dbReference type="OrthoDB" id="9790723at2"/>
<keyword evidence="1" id="KW-0472">Membrane</keyword>
<organism evidence="2 3">
    <name type="scientific">Marvinbryantia formatexigens DSM 14469</name>
    <dbReference type="NCBI Taxonomy" id="478749"/>
    <lineage>
        <taxon>Bacteria</taxon>
        <taxon>Bacillati</taxon>
        <taxon>Bacillota</taxon>
        <taxon>Clostridia</taxon>
        <taxon>Lachnospirales</taxon>
        <taxon>Lachnospiraceae</taxon>
        <taxon>Marvinbryantia</taxon>
    </lineage>
</organism>
<name>C6LB08_9FIRM</name>